<dbReference type="RefSeq" id="WP_040104692.1">
    <property type="nucleotide sequence ID" value="NZ_JABEVU030000001.1"/>
</dbReference>
<accession>A0A0C2DPE4</accession>
<name>A0A0C2DPE4_9STAP</name>
<dbReference type="InterPro" id="IPR018060">
    <property type="entry name" value="HTH_AraC"/>
</dbReference>
<evidence type="ECO:0000313" key="6">
    <source>
        <dbReference type="EMBL" id="MDB0579060.1"/>
    </source>
</evidence>
<evidence type="ECO:0000256" key="1">
    <source>
        <dbReference type="ARBA" id="ARBA00023015"/>
    </source>
</evidence>
<dbReference type="InterPro" id="IPR009057">
    <property type="entry name" value="Homeodomain-like_sf"/>
</dbReference>
<keyword evidence="3" id="KW-0804">Transcription</keyword>
<reference evidence="8" key="2">
    <citation type="submission" date="2020-04" db="EMBL/GenBank/DDBJ databases">
        <title>Genome analysis and biological profiling of marine Cellulosimicrobium funkei MOSEL-ME6.</title>
        <authorList>
            <person name="Tanveer F."/>
            <person name="Xie Y."/>
            <person name="Shinwari Z.K."/>
        </authorList>
    </citation>
    <scope>NUCLEOTIDE SEQUENCE [LARGE SCALE GENOMIC DNA]</scope>
    <source>
        <strain evidence="8">MOSEL-ME25</strain>
    </source>
</reference>
<dbReference type="InterPro" id="IPR011256">
    <property type="entry name" value="Reg_factor_effector_dom_sf"/>
</dbReference>
<dbReference type="PROSITE" id="PS01124">
    <property type="entry name" value="HTH_ARAC_FAMILY_2"/>
    <property type="match status" value="1"/>
</dbReference>
<dbReference type="PANTHER" id="PTHR47504:SF5">
    <property type="entry name" value="RIGHT ORIGIN-BINDING PROTEIN"/>
    <property type="match status" value="1"/>
</dbReference>
<comment type="caution">
    <text evidence="5">The sequence shown here is derived from an EMBL/GenBank/DDBJ whole genome shotgun (WGS) entry which is preliminary data.</text>
</comment>
<dbReference type="EMBL" id="JABEVU030000001">
    <property type="protein sequence ID" value="MDB0579060.1"/>
    <property type="molecule type" value="Genomic_DNA"/>
</dbReference>
<evidence type="ECO:0000313" key="7">
    <source>
        <dbReference type="Proteomes" id="UP000031546"/>
    </source>
</evidence>
<dbReference type="OrthoDB" id="9801123at2"/>
<proteinExistence type="predicted"/>
<evidence type="ECO:0000259" key="4">
    <source>
        <dbReference type="PROSITE" id="PS01124"/>
    </source>
</evidence>
<dbReference type="STRING" id="45670.SN16_00710"/>
<dbReference type="AlphaFoldDB" id="A0A0C2DPE4"/>
<dbReference type="Pfam" id="PF12833">
    <property type="entry name" value="HTH_18"/>
    <property type="match status" value="1"/>
</dbReference>
<reference evidence="6" key="3">
    <citation type="submission" date="2020-04" db="EMBL/GenBank/DDBJ databases">
        <authorList>
            <person name="Tanveer F."/>
            <person name="Xie Y."/>
            <person name="Shinwari Z.K."/>
        </authorList>
    </citation>
    <scope>NUCLEOTIDE SEQUENCE</scope>
    <source>
        <strain evidence="6">MOSEL-ME25</strain>
    </source>
</reference>
<dbReference type="SUPFAM" id="SSF46689">
    <property type="entry name" value="Homeodomain-like"/>
    <property type="match status" value="1"/>
</dbReference>
<dbReference type="Gene3D" id="1.10.10.60">
    <property type="entry name" value="Homeodomain-like"/>
    <property type="match status" value="2"/>
</dbReference>
<dbReference type="InterPro" id="IPR050959">
    <property type="entry name" value="MarA-like"/>
</dbReference>
<reference evidence="5 7" key="1">
    <citation type="submission" date="2015-01" db="EMBL/GenBank/DDBJ databases">
        <title>Genome sequences of high lactate-tolerant strain Salinicoccus roseus W12 with industrial interest.</title>
        <authorList>
            <person name="Wang H."/>
            <person name="Yu B."/>
        </authorList>
    </citation>
    <scope>NUCLEOTIDE SEQUENCE [LARGE SCALE GENOMIC DNA]</scope>
    <source>
        <strain evidence="5 7">W12</strain>
    </source>
</reference>
<dbReference type="PANTHER" id="PTHR47504">
    <property type="entry name" value="RIGHT ORIGIN-BINDING PROTEIN"/>
    <property type="match status" value="1"/>
</dbReference>
<dbReference type="Proteomes" id="UP000031546">
    <property type="component" value="Unassembled WGS sequence"/>
</dbReference>
<organism evidence="5 7">
    <name type="scientific">Salinicoccus roseus</name>
    <dbReference type="NCBI Taxonomy" id="45670"/>
    <lineage>
        <taxon>Bacteria</taxon>
        <taxon>Bacillati</taxon>
        <taxon>Bacillota</taxon>
        <taxon>Bacilli</taxon>
        <taxon>Bacillales</taxon>
        <taxon>Staphylococcaceae</taxon>
        <taxon>Salinicoccus</taxon>
    </lineage>
</organism>
<keyword evidence="1" id="KW-0805">Transcription regulation</keyword>
<evidence type="ECO:0000256" key="3">
    <source>
        <dbReference type="ARBA" id="ARBA00023163"/>
    </source>
</evidence>
<dbReference type="EMBL" id="JXII01000001">
    <property type="protein sequence ID" value="KIH71918.1"/>
    <property type="molecule type" value="Genomic_DNA"/>
</dbReference>
<dbReference type="SMART" id="SM00342">
    <property type="entry name" value="HTH_ARAC"/>
    <property type="match status" value="1"/>
</dbReference>
<sequence length="283" mass="33423">METVNFVEKFIIYIEDHLRECIDYDRVLEGMGVEPKSFITIFTSLAGMTPYEYQTRRRMSEIAHELHAGHLRLIDIVKYYGYRDIDSFKRAYFNAFGISPYETERQFDTLDLQERISFEVVPVDRPKYPSRSAYMDSFRLIGFVRRFSVDDYRSGMKYDFLAYLEENDMLNELLRYNDGAVKGIILHERYVDGGMELTVGVSSTLAGPFEETYTESSEFVIFESMGSPPEVSEDIYRYIFRRWRFKEEKDLNCNFSMEVLKSRNDFVSGDAKVQVWQALYQDL</sequence>
<feature type="domain" description="HTH araC/xylS-type" evidence="4">
    <location>
        <begin position="8"/>
        <end position="106"/>
    </location>
</feature>
<evidence type="ECO:0000313" key="5">
    <source>
        <dbReference type="EMBL" id="KIH71918.1"/>
    </source>
</evidence>
<keyword evidence="8" id="KW-1185">Reference proteome</keyword>
<dbReference type="GO" id="GO:0003700">
    <property type="term" value="F:DNA-binding transcription factor activity"/>
    <property type="evidence" value="ECO:0007669"/>
    <property type="project" value="InterPro"/>
</dbReference>
<reference evidence="6 8" key="4">
    <citation type="submission" date="2022-12" db="EMBL/GenBank/DDBJ databases">
        <title>Genome analysis and biological profiling of marine Salinicoccus roseus MOSEL-ME25.</title>
        <authorList>
            <person name="Mirza F.T."/>
            <person name="Xie Y."/>
            <person name="Shinwari Z.K."/>
        </authorList>
    </citation>
    <scope>NUCLEOTIDE SEQUENCE [LARGE SCALE GENOMIC DNA]</scope>
    <source>
        <strain evidence="6 8">MOSEL-ME25</strain>
    </source>
</reference>
<dbReference type="Gene3D" id="3.20.80.10">
    <property type="entry name" value="Regulatory factor, effector binding domain"/>
    <property type="match status" value="1"/>
</dbReference>
<evidence type="ECO:0000313" key="8">
    <source>
        <dbReference type="Proteomes" id="UP000527860"/>
    </source>
</evidence>
<dbReference type="Proteomes" id="UP000527860">
    <property type="component" value="Unassembled WGS sequence"/>
</dbReference>
<keyword evidence="2" id="KW-0238">DNA-binding</keyword>
<evidence type="ECO:0000256" key="2">
    <source>
        <dbReference type="ARBA" id="ARBA00023125"/>
    </source>
</evidence>
<dbReference type="GeneID" id="77844061"/>
<protein>
    <submittedName>
        <fullName evidence="6">AraC family transcriptional regulator</fullName>
    </submittedName>
</protein>
<gene>
    <name evidence="6" type="ORF">F7P68_0000725</name>
    <name evidence="5" type="ORF">SN16_00710</name>
</gene>
<dbReference type="GO" id="GO:0043565">
    <property type="term" value="F:sequence-specific DNA binding"/>
    <property type="evidence" value="ECO:0007669"/>
    <property type="project" value="InterPro"/>
</dbReference>